<evidence type="ECO:0000313" key="3">
    <source>
        <dbReference type="EMBL" id="CAI2373017.1"/>
    </source>
</evidence>
<organism evidence="3 4">
    <name type="scientific">Euplotes crassus</name>
    <dbReference type="NCBI Taxonomy" id="5936"/>
    <lineage>
        <taxon>Eukaryota</taxon>
        <taxon>Sar</taxon>
        <taxon>Alveolata</taxon>
        <taxon>Ciliophora</taxon>
        <taxon>Intramacronucleata</taxon>
        <taxon>Spirotrichea</taxon>
        <taxon>Hypotrichia</taxon>
        <taxon>Euplotida</taxon>
        <taxon>Euplotidae</taxon>
        <taxon>Moneuplotes</taxon>
    </lineage>
</organism>
<dbReference type="EMBL" id="CAMPGE010014342">
    <property type="protein sequence ID" value="CAI2373017.1"/>
    <property type="molecule type" value="Genomic_DNA"/>
</dbReference>
<sequence>MSYATDHQAWKQRVLMEDRANKSLKKIRINPTDSFYKESIRKYYVTTNERLHESLQRVFGEKFFKNRHRIPNTNMPGNRSSSFKLMPPSNPKPPTFFEQAYLGKTRLKKLISERSASVARVNPYSSQIQEDAISRHSNEGKIKSVSRRSSRLDPNKDLDQQSDTQKSVYEEPPDQLIRGQKSYLNKRAIGKVFRGRSQAKISSLRSQTSTKQKRLVRLRQKYAHMLKLDRDFVKNTLDLDDDDRVSVKKEDQETEVKSEPDVSPNKELAEKKEEEDEQEEDGQEDNPYEDQNYKTFIAEEPVDEQKPDNVSEVSKRSKLDKILSELHEERKKRKELESVVQELLSRSGISKDQLRLDS</sequence>
<keyword evidence="4" id="KW-1185">Reference proteome</keyword>
<feature type="compositionally biased region" description="Basic and acidic residues" evidence="2">
    <location>
        <begin position="244"/>
        <end position="260"/>
    </location>
</feature>
<evidence type="ECO:0000256" key="2">
    <source>
        <dbReference type="SAM" id="MobiDB-lite"/>
    </source>
</evidence>
<feature type="coiled-coil region" evidence="1">
    <location>
        <begin position="319"/>
        <end position="346"/>
    </location>
</feature>
<feature type="compositionally biased region" description="Acidic residues" evidence="2">
    <location>
        <begin position="273"/>
        <end position="288"/>
    </location>
</feature>
<dbReference type="AlphaFoldDB" id="A0AAD1XHX1"/>
<feature type="compositionally biased region" description="Basic and acidic residues" evidence="2">
    <location>
        <begin position="132"/>
        <end position="142"/>
    </location>
</feature>
<protein>
    <submittedName>
        <fullName evidence="3">Uncharacterized protein</fullName>
    </submittedName>
</protein>
<accession>A0AAD1XHX1</accession>
<comment type="caution">
    <text evidence="3">The sequence shown here is derived from an EMBL/GenBank/DDBJ whole genome shotgun (WGS) entry which is preliminary data.</text>
</comment>
<feature type="region of interest" description="Disordered" evidence="2">
    <location>
        <begin position="244"/>
        <end position="317"/>
    </location>
</feature>
<feature type="compositionally biased region" description="Basic and acidic residues" evidence="2">
    <location>
        <begin position="150"/>
        <end position="159"/>
    </location>
</feature>
<reference evidence="3" key="1">
    <citation type="submission" date="2023-07" db="EMBL/GenBank/DDBJ databases">
        <authorList>
            <consortium name="AG Swart"/>
            <person name="Singh M."/>
            <person name="Singh A."/>
            <person name="Seah K."/>
            <person name="Emmerich C."/>
        </authorList>
    </citation>
    <scope>NUCLEOTIDE SEQUENCE</scope>
    <source>
        <strain evidence="3">DP1</strain>
    </source>
</reference>
<evidence type="ECO:0000313" key="4">
    <source>
        <dbReference type="Proteomes" id="UP001295684"/>
    </source>
</evidence>
<feature type="region of interest" description="Disordered" evidence="2">
    <location>
        <begin position="129"/>
        <end position="173"/>
    </location>
</feature>
<gene>
    <name evidence="3" type="ORF">ECRASSUSDP1_LOCUS14355</name>
</gene>
<proteinExistence type="predicted"/>
<name>A0AAD1XHX1_EUPCR</name>
<keyword evidence="1" id="KW-0175">Coiled coil</keyword>
<feature type="compositionally biased region" description="Basic and acidic residues" evidence="2">
    <location>
        <begin position="303"/>
        <end position="317"/>
    </location>
</feature>
<evidence type="ECO:0000256" key="1">
    <source>
        <dbReference type="SAM" id="Coils"/>
    </source>
</evidence>
<dbReference type="Proteomes" id="UP001295684">
    <property type="component" value="Unassembled WGS sequence"/>
</dbReference>